<dbReference type="InterPro" id="IPR036366">
    <property type="entry name" value="PGBDSf"/>
</dbReference>
<protein>
    <recommendedName>
        <fullName evidence="7">Sulfatase-modifying factor enzyme domain-containing protein</fullName>
    </recommendedName>
</protein>
<feature type="domain" description="Sulfatase-modifying factor enzyme-like" evidence="4">
    <location>
        <begin position="93"/>
        <end position="314"/>
    </location>
</feature>
<dbReference type="SUPFAM" id="SSF47090">
    <property type="entry name" value="PGBD-like"/>
    <property type="match status" value="1"/>
</dbReference>
<dbReference type="KEGG" id="tsy:THSYN_25490"/>
<evidence type="ECO:0000259" key="3">
    <source>
        <dbReference type="Pfam" id="PF01471"/>
    </source>
</evidence>
<feature type="compositionally biased region" description="Basic and acidic residues" evidence="1">
    <location>
        <begin position="483"/>
        <end position="498"/>
    </location>
</feature>
<name>A0A2K8UEE8_9GAMM</name>
<sequence length="529" mass="56155">MPAPGFNSIAVRRSLSLGLALALVAAGPAAAAPAPAAAPWPAGLYNPKPLADDLILPLPCGGALALRPVATPADSRRTRLVGPFAGPTGDAQRHLLIGKYEVSALQYQAVMAQGSGQACPPVAAAPAGAQVDPRLAAQVGVSRIDAINFAAQLSRWLQANAGHLPPCAAGAAPCLPRVEGKPAFVRLPLDLEWEYAARGGALVPDDTFALPRYPMPEGLDRHAWYNRNADGEIAPIGRRLPNPLGLHDLYGNAWELMNDPYSSPQFPGQVGGDVLMGGGIHSADEELRADARVEVQPYDSAGDVKTADTGFRVVLAAPVVTSAARVPAAPPPPAPPRETPADGHLRIEVDAYAMVLVDGEVKGSFDAGRPLELRGLRTGSHRIEVSPLVSGYPKAEKTVVLTDAEPVSIQIHLEPTPERAESLLDLNPDQRRRVRRQLNDLGYPCDPASDRFDRGFQVVLREFQRESGLPITGKLTPETRAQLERRAAEQQRARKAAERAPAPAPQPGGRYLQPADSAPDGRWMDPAAP</sequence>
<organism evidence="5 6">
    <name type="scientific">Candidatus Thiodictyon syntrophicum</name>
    <dbReference type="NCBI Taxonomy" id="1166950"/>
    <lineage>
        <taxon>Bacteria</taxon>
        <taxon>Pseudomonadati</taxon>
        <taxon>Pseudomonadota</taxon>
        <taxon>Gammaproteobacteria</taxon>
        <taxon>Chromatiales</taxon>
        <taxon>Chromatiaceae</taxon>
        <taxon>Thiodictyon</taxon>
    </lineage>
</organism>
<gene>
    <name evidence="5" type="ORF">THSYN_25490</name>
</gene>
<keyword evidence="6" id="KW-1185">Reference proteome</keyword>
<dbReference type="InterPro" id="IPR042095">
    <property type="entry name" value="SUMF_sf"/>
</dbReference>
<evidence type="ECO:0000313" key="5">
    <source>
        <dbReference type="EMBL" id="AUB83954.1"/>
    </source>
</evidence>
<dbReference type="InterPro" id="IPR005532">
    <property type="entry name" value="SUMF_dom"/>
</dbReference>
<dbReference type="Gene3D" id="3.90.1580.10">
    <property type="entry name" value="paralog of FGE (formylglycine-generating enzyme)"/>
    <property type="match status" value="1"/>
</dbReference>
<evidence type="ECO:0000256" key="1">
    <source>
        <dbReference type="SAM" id="MobiDB-lite"/>
    </source>
</evidence>
<dbReference type="SUPFAM" id="SSF56436">
    <property type="entry name" value="C-type lectin-like"/>
    <property type="match status" value="1"/>
</dbReference>
<proteinExistence type="predicted"/>
<dbReference type="GO" id="GO:0120147">
    <property type="term" value="F:formylglycine-generating oxidase activity"/>
    <property type="evidence" value="ECO:0007669"/>
    <property type="project" value="TreeGrafter"/>
</dbReference>
<reference evidence="5 6" key="1">
    <citation type="submission" date="2017-03" db="EMBL/GenBank/DDBJ databases">
        <title>Complete genome sequence of Candidatus 'Thiodictyon syntrophicum' sp. nov. strain Cad16T, a photolithoautotroph purple sulfur bacterium isolated from an alpine meromictic lake.</title>
        <authorList>
            <person name="Luedin S.M."/>
            <person name="Pothier J.F."/>
            <person name="Danza F."/>
            <person name="Storelli N."/>
            <person name="Wittwer M."/>
            <person name="Tonolla M."/>
        </authorList>
    </citation>
    <scope>NUCLEOTIDE SEQUENCE [LARGE SCALE GENOMIC DNA]</scope>
    <source>
        <strain evidence="5 6">Cad16T</strain>
    </source>
</reference>
<evidence type="ECO:0000256" key="2">
    <source>
        <dbReference type="SAM" id="SignalP"/>
    </source>
</evidence>
<dbReference type="InterPro" id="IPR051043">
    <property type="entry name" value="Sulfatase_Mod_Factor_Kinase"/>
</dbReference>
<dbReference type="InterPro" id="IPR002477">
    <property type="entry name" value="Peptidoglycan-bd-like"/>
</dbReference>
<feature type="signal peptide" evidence="2">
    <location>
        <begin position="1"/>
        <end position="31"/>
    </location>
</feature>
<dbReference type="Gene3D" id="1.10.101.10">
    <property type="entry name" value="PGBD-like superfamily/PGBD"/>
    <property type="match status" value="1"/>
</dbReference>
<dbReference type="RefSeq" id="WP_100921627.1">
    <property type="nucleotide sequence ID" value="NZ_CP020370.1"/>
</dbReference>
<feature type="chain" id="PRO_5014901173" description="Sulfatase-modifying factor enzyme domain-containing protein" evidence="2">
    <location>
        <begin position="32"/>
        <end position="529"/>
    </location>
</feature>
<dbReference type="PANTHER" id="PTHR23150">
    <property type="entry name" value="SULFATASE MODIFYING FACTOR 1, 2"/>
    <property type="match status" value="1"/>
</dbReference>
<accession>A0A2K8UEE8</accession>
<keyword evidence="2" id="KW-0732">Signal</keyword>
<dbReference type="Pfam" id="PF01471">
    <property type="entry name" value="PG_binding_1"/>
    <property type="match status" value="1"/>
</dbReference>
<dbReference type="Pfam" id="PF03781">
    <property type="entry name" value="FGE-sulfatase"/>
    <property type="match status" value="1"/>
</dbReference>
<evidence type="ECO:0008006" key="7">
    <source>
        <dbReference type="Google" id="ProtNLM"/>
    </source>
</evidence>
<dbReference type="Proteomes" id="UP000232638">
    <property type="component" value="Chromosome"/>
</dbReference>
<evidence type="ECO:0000313" key="6">
    <source>
        <dbReference type="Proteomes" id="UP000232638"/>
    </source>
</evidence>
<dbReference type="EMBL" id="CP020370">
    <property type="protein sequence ID" value="AUB83954.1"/>
    <property type="molecule type" value="Genomic_DNA"/>
</dbReference>
<dbReference type="OrthoDB" id="5949781at2"/>
<evidence type="ECO:0000259" key="4">
    <source>
        <dbReference type="Pfam" id="PF03781"/>
    </source>
</evidence>
<dbReference type="InterPro" id="IPR036365">
    <property type="entry name" value="PGBD-like_sf"/>
</dbReference>
<dbReference type="PANTHER" id="PTHR23150:SF19">
    <property type="entry name" value="FORMYLGLYCINE-GENERATING ENZYME"/>
    <property type="match status" value="1"/>
</dbReference>
<dbReference type="AlphaFoldDB" id="A0A2K8UEE8"/>
<feature type="domain" description="Peptidoglycan binding-like" evidence="3">
    <location>
        <begin position="429"/>
        <end position="483"/>
    </location>
</feature>
<dbReference type="InterPro" id="IPR016187">
    <property type="entry name" value="CTDL_fold"/>
</dbReference>
<feature type="region of interest" description="Disordered" evidence="1">
    <location>
        <begin position="483"/>
        <end position="529"/>
    </location>
</feature>